<feature type="compositionally biased region" description="Low complexity" evidence="1">
    <location>
        <begin position="28"/>
        <end position="44"/>
    </location>
</feature>
<dbReference type="EMBL" id="CM000140">
    <property type="protein sequence ID" value="EAZ28049.1"/>
    <property type="molecule type" value="Genomic_DNA"/>
</dbReference>
<reference evidence="2" key="1">
    <citation type="journal article" date="2005" name="PLoS Biol.">
        <title>The genomes of Oryza sativa: a history of duplications.</title>
        <authorList>
            <person name="Yu J."/>
            <person name="Wang J."/>
            <person name="Lin W."/>
            <person name="Li S."/>
            <person name="Li H."/>
            <person name="Zhou J."/>
            <person name="Ni P."/>
            <person name="Dong W."/>
            <person name="Hu S."/>
            <person name="Zeng C."/>
            <person name="Zhang J."/>
            <person name="Zhang Y."/>
            <person name="Li R."/>
            <person name="Xu Z."/>
            <person name="Li S."/>
            <person name="Li X."/>
            <person name="Zheng H."/>
            <person name="Cong L."/>
            <person name="Lin L."/>
            <person name="Yin J."/>
            <person name="Geng J."/>
            <person name="Li G."/>
            <person name="Shi J."/>
            <person name="Liu J."/>
            <person name="Lv H."/>
            <person name="Li J."/>
            <person name="Wang J."/>
            <person name="Deng Y."/>
            <person name="Ran L."/>
            <person name="Shi X."/>
            <person name="Wang X."/>
            <person name="Wu Q."/>
            <person name="Li C."/>
            <person name="Ren X."/>
            <person name="Wang J."/>
            <person name="Wang X."/>
            <person name="Li D."/>
            <person name="Liu D."/>
            <person name="Zhang X."/>
            <person name="Ji Z."/>
            <person name="Zhao W."/>
            <person name="Sun Y."/>
            <person name="Zhang Z."/>
            <person name="Bao J."/>
            <person name="Han Y."/>
            <person name="Dong L."/>
            <person name="Ji J."/>
            <person name="Chen P."/>
            <person name="Wu S."/>
            <person name="Liu J."/>
            <person name="Xiao Y."/>
            <person name="Bu D."/>
            <person name="Tan J."/>
            <person name="Yang L."/>
            <person name="Ye C."/>
            <person name="Zhang J."/>
            <person name="Xu J."/>
            <person name="Zhou Y."/>
            <person name="Yu Y."/>
            <person name="Zhang B."/>
            <person name="Zhuang S."/>
            <person name="Wei H."/>
            <person name="Liu B."/>
            <person name="Lei M."/>
            <person name="Yu H."/>
            <person name="Li Y."/>
            <person name="Xu H."/>
            <person name="Wei S."/>
            <person name="He X."/>
            <person name="Fang L."/>
            <person name="Zhang Z."/>
            <person name="Zhang Y."/>
            <person name="Huang X."/>
            <person name="Su Z."/>
            <person name="Tong W."/>
            <person name="Li J."/>
            <person name="Tong Z."/>
            <person name="Li S."/>
            <person name="Ye J."/>
            <person name="Wang L."/>
            <person name="Fang L."/>
            <person name="Lei T."/>
            <person name="Chen C."/>
            <person name="Chen H."/>
            <person name="Xu Z."/>
            <person name="Li H."/>
            <person name="Huang H."/>
            <person name="Zhang F."/>
            <person name="Xu H."/>
            <person name="Li N."/>
            <person name="Zhao C."/>
            <person name="Li S."/>
            <person name="Dong L."/>
            <person name="Huang Y."/>
            <person name="Li L."/>
            <person name="Xi Y."/>
            <person name="Qi Q."/>
            <person name="Li W."/>
            <person name="Zhang B."/>
            <person name="Hu W."/>
            <person name="Zhang Y."/>
            <person name="Tian X."/>
            <person name="Jiao Y."/>
            <person name="Liang X."/>
            <person name="Jin J."/>
            <person name="Gao L."/>
            <person name="Zheng W."/>
            <person name="Hao B."/>
            <person name="Liu S."/>
            <person name="Wang W."/>
            <person name="Yuan L."/>
            <person name="Cao M."/>
            <person name="McDermott J."/>
            <person name="Samudrala R."/>
            <person name="Wang J."/>
            <person name="Wong G.K."/>
            <person name="Yang H."/>
        </authorList>
    </citation>
    <scope>NUCLEOTIDE SEQUENCE [LARGE SCALE GENOMIC DNA]</scope>
</reference>
<feature type="region of interest" description="Disordered" evidence="1">
    <location>
        <begin position="1"/>
        <end position="44"/>
    </location>
</feature>
<protein>
    <submittedName>
        <fullName evidence="2">Uncharacterized protein</fullName>
    </submittedName>
</protein>
<dbReference type="AlphaFoldDB" id="A3AL60"/>
<feature type="compositionally biased region" description="Basic residues" evidence="1">
    <location>
        <begin position="18"/>
        <end position="27"/>
    </location>
</feature>
<feature type="compositionally biased region" description="Low complexity" evidence="1">
    <location>
        <begin position="1"/>
        <end position="10"/>
    </location>
</feature>
<organism evidence="2">
    <name type="scientific">Oryza sativa subsp. japonica</name>
    <name type="common">Rice</name>
    <dbReference type="NCBI Taxonomy" id="39947"/>
    <lineage>
        <taxon>Eukaryota</taxon>
        <taxon>Viridiplantae</taxon>
        <taxon>Streptophyta</taxon>
        <taxon>Embryophyta</taxon>
        <taxon>Tracheophyta</taxon>
        <taxon>Spermatophyta</taxon>
        <taxon>Magnoliopsida</taxon>
        <taxon>Liliopsida</taxon>
        <taxon>Poales</taxon>
        <taxon>Poaceae</taxon>
        <taxon>BOP clade</taxon>
        <taxon>Oryzoideae</taxon>
        <taxon>Oryzeae</taxon>
        <taxon>Oryzinae</taxon>
        <taxon>Oryza</taxon>
        <taxon>Oryza sativa</taxon>
    </lineage>
</organism>
<gene>
    <name evidence="2" type="ORF">OsJ_12015</name>
</gene>
<accession>A3AL60</accession>
<dbReference type="Proteomes" id="UP000007752">
    <property type="component" value="Chromosome 3"/>
</dbReference>
<evidence type="ECO:0000256" key="1">
    <source>
        <dbReference type="SAM" id="MobiDB-lite"/>
    </source>
</evidence>
<proteinExistence type="predicted"/>
<evidence type="ECO:0000313" key="2">
    <source>
        <dbReference type="EMBL" id="EAZ28049.1"/>
    </source>
</evidence>
<sequence length="94" mass="9745">MAARGKAATQQGGGATTARRRRQRRSTAAKATRGTAGAWAGAQQRRGTAAIGWAAAQLGQRPNAAQQRHAGAAVATRQQWRSGGNAIGQRRRAG</sequence>
<reference evidence="2" key="2">
    <citation type="submission" date="2008-12" db="EMBL/GenBank/DDBJ databases">
        <title>Improved gene annotation of the rice (Oryza sativa) genomes.</title>
        <authorList>
            <person name="Wang J."/>
            <person name="Li R."/>
            <person name="Fan W."/>
            <person name="Huang Q."/>
            <person name="Zhang J."/>
            <person name="Zhou Y."/>
            <person name="Hu Y."/>
            <person name="Zi S."/>
            <person name="Li J."/>
            <person name="Ni P."/>
            <person name="Zheng H."/>
            <person name="Zhang Y."/>
            <person name="Zhao M."/>
            <person name="Hao Q."/>
            <person name="McDermott J."/>
            <person name="Samudrala R."/>
            <person name="Kristiansen K."/>
            <person name="Wong G.K.-S."/>
        </authorList>
    </citation>
    <scope>NUCLEOTIDE SEQUENCE</scope>
</reference>
<feature type="compositionally biased region" description="Low complexity" evidence="1">
    <location>
        <begin position="64"/>
        <end position="75"/>
    </location>
</feature>
<feature type="region of interest" description="Disordered" evidence="1">
    <location>
        <begin position="61"/>
        <end position="94"/>
    </location>
</feature>
<name>A3AL60_ORYSJ</name>